<reference evidence="10 11" key="1">
    <citation type="submission" date="2020-07" db="EMBL/GenBank/DDBJ databases">
        <title>Genomic Encyclopedia of Type Strains, Phase IV (KMG-V): Genome sequencing to study the core and pangenomes of soil and plant-associated prokaryotes.</title>
        <authorList>
            <person name="Whitman W."/>
        </authorList>
    </citation>
    <scope>NUCLEOTIDE SEQUENCE [LARGE SCALE GENOMIC DNA]</scope>
    <source>
        <strain evidence="10 11">RH2WT43</strain>
    </source>
</reference>
<evidence type="ECO:0000256" key="8">
    <source>
        <dbReference type="RuleBase" id="RU363037"/>
    </source>
</evidence>
<evidence type="ECO:0000256" key="5">
    <source>
        <dbReference type="ARBA" id="ARBA00022840"/>
    </source>
</evidence>
<dbReference type="GO" id="GO:0005829">
    <property type="term" value="C:cytosol"/>
    <property type="evidence" value="ECO:0007669"/>
    <property type="project" value="TreeGrafter"/>
</dbReference>
<proteinExistence type="inferred from homology"/>
<dbReference type="GO" id="GO:0005524">
    <property type="term" value="F:ATP binding"/>
    <property type="evidence" value="ECO:0007669"/>
    <property type="project" value="UniProtKB-KW"/>
</dbReference>
<comment type="caution">
    <text evidence="10">The sequence shown here is derived from an EMBL/GenBank/DDBJ whole genome shotgun (WGS) entry which is preliminary data.</text>
</comment>
<dbReference type="HAMAP" id="MF_01428">
    <property type="entry name" value="Glu_Q_tRNA_synth"/>
    <property type="match status" value="1"/>
</dbReference>
<keyword evidence="3 7" id="KW-0547">Nucleotide-binding</keyword>
<keyword evidence="11" id="KW-1185">Reference proteome</keyword>
<keyword evidence="1 7" id="KW-0436">Ligase</keyword>
<feature type="binding site" evidence="7">
    <location>
        <position position="53"/>
    </location>
    <ligand>
        <name>L-glutamate</name>
        <dbReference type="ChEBI" id="CHEBI:29985"/>
    </ligand>
</feature>
<dbReference type="AlphaFoldDB" id="A0A839F264"/>
<dbReference type="EMBL" id="JACGXL010000003">
    <property type="protein sequence ID" value="MBA8887959.1"/>
    <property type="molecule type" value="Genomic_DNA"/>
</dbReference>
<name>A0A839F264_9GAMM</name>
<dbReference type="EC" id="6.1.1.-" evidence="7"/>
<keyword evidence="2" id="KW-0479">Metal-binding</keyword>
<dbReference type="PRINTS" id="PR00987">
    <property type="entry name" value="TRNASYNTHGLU"/>
</dbReference>
<evidence type="ECO:0000313" key="11">
    <source>
        <dbReference type="Proteomes" id="UP000550401"/>
    </source>
</evidence>
<feature type="domain" description="Glutamyl/glutaminyl-tRNA synthetase class Ib catalytic" evidence="9">
    <location>
        <begin position="146"/>
        <end position="247"/>
    </location>
</feature>
<feature type="short sequence motif" description="'HIGH' region" evidence="7">
    <location>
        <begin position="20"/>
        <end position="30"/>
    </location>
</feature>
<evidence type="ECO:0000313" key="10">
    <source>
        <dbReference type="EMBL" id="MBA8887959.1"/>
    </source>
</evidence>
<evidence type="ECO:0000256" key="4">
    <source>
        <dbReference type="ARBA" id="ARBA00022833"/>
    </source>
</evidence>
<dbReference type="InterPro" id="IPR022380">
    <property type="entry name" value="Glu-Q_tRNA(Asp)_Synthase"/>
</dbReference>
<keyword evidence="4" id="KW-0862">Zinc</keyword>
<keyword evidence="5 7" id="KW-0067">ATP-binding</keyword>
<feature type="binding site" evidence="7">
    <location>
        <begin position="17"/>
        <end position="21"/>
    </location>
    <ligand>
        <name>L-glutamate</name>
        <dbReference type="ChEBI" id="CHEBI:29985"/>
    </ligand>
</feature>
<evidence type="ECO:0000256" key="7">
    <source>
        <dbReference type="HAMAP-Rule" id="MF_01428"/>
    </source>
</evidence>
<organism evidence="10 11">
    <name type="scientific">Dokdonella fugitiva</name>
    <dbReference type="NCBI Taxonomy" id="328517"/>
    <lineage>
        <taxon>Bacteria</taxon>
        <taxon>Pseudomonadati</taxon>
        <taxon>Pseudomonadota</taxon>
        <taxon>Gammaproteobacteria</taxon>
        <taxon>Lysobacterales</taxon>
        <taxon>Rhodanobacteraceae</taxon>
        <taxon>Dokdonella</taxon>
    </lineage>
</organism>
<keyword evidence="8" id="KW-0648">Protein biosynthesis</keyword>
<dbReference type="PANTHER" id="PTHR43311">
    <property type="entry name" value="GLUTAMATE--TRNA LIGASE"/>
    <property type="match status" value="1"/>
</dbReference>
<protein>
    <recommendedName>
        <fullName evidence="7">Glutamyl-Q tRNA(Asp) synthetase</fullName>
        <shortName evidence="7">Glu-Q-RSs</shortName>
        <ecNumber evidence="7">6.1.1.-</ecNumber>
    </recommendedName>
</protein>
<dbReference type="NCBIfam" id="NF004314">
    <property type="entry name" value="PRK05710.1-3"/>
    <property type="match status" value="1"/>
</dbReference>
<dbReference type="GO" id="GO:0006424">
    <property type="term" value="P:glutamyl-tRNA aminoacylation"/>
    <property type="evidence" value="ECO:0007669"/>
    <property type="project" value="InterPro"/>
</dbReference>
<dbReference type="Gene3D" id="3.40.50.620">
    <property type="entry name" value="HUPs"/>
    <property type="match status" value="1"/>
</dbReference>
<feature type="domain" description="Glutamyl/glutaminyl-tRNA synthetase class Ib catalytic" evidence="9">
    <location>
        <begin position="15"/>
        <end position="117"/>
    </location>
</feature>
<feature type="short sequence motif" description="'KMSKS' region" evidence="7">
    <location>
        <begin position="235"/>
        <end position="239"/>
    </location>
</feature>
<dbReference type="InterPro" id="IPR000924">
    <property type="entry name" value="Glu/Gln-tRNA-synth"/>
</dbReference>
<comment type="function">
    <text evidence="7">Catalyzes the tRNA-independent activation of glutamate in presence of ATP and the subsequent transfer of glutamate onto a tRNA(Asp). Glutamate is transferred on the 2-amino-5-(4,5-dihydroxy-2-cyclopenten-1-yl) moiety of the queuosine in the wobble position of the QUC anticodon.</text>
</comment>
<dbReference type="InterPro" id="IPR014729">
    <property type="entry name" value="Rossmann-like_a/b/a_fold"/>
</dbReference>
<accession>A0A839F264</accession>
<dbReference type="GO" id="GO:0008270">
    <property type="term" value="F:zinc ion binding"/>
    <property type="evidence" value="ECO:0007669"/>
    <property type="project" value="InterPro"/>
</dbReference>
<comment type="similarity">
    <text evidence="7">Belongs to the class-I aminoacyl-tRNA synthetase family. GluQ subfamily.</text>
</comment>
<feature type="binding site" evidence="7">
    <location>
        <position position="179"/>
    </location>
    <ligand>
        <name>L-glutamate</name>
        <dbReference type="ChEBI" id="CHEBI:29985"/>
    </ligand>
</feature>
<dbReference type="InterPro" id="IPR049940">
    <property type="entry name" value="GluQ/Sye"/>
</dbReference>
<evidence type="ECO:0000256" key="1">
    <source>
        <dbReference type="ARBA" id="ARBA00022598"/>
    </source>
</evidence>
<dbReference type="InterPro" id="IPR020058">
    <property type="entry name" value="Glu/Gln-tRNA-synth_Ib_cat-dom"/>
</dbReference>
<evidence type="ECO:0000256" key="3">
    <source>
        <dbReference type="ARBA" id="ARBA00022741"/>
    </source>
</evidence>
<dbReference type="SUPFAM" id="SSF52374">
    <property type="entry name" value="Nucleotidylyl transferase"/>
    <property type="match status" value="1"/>
</dbReference>
<feature type="binding site" evidence="7">
    <location>
        <position position="197"/>
    </location>
    <ligand>
        <name>L-glutamate</name>
        <dbReference type="ChEBI" id="CHEBI:29985"/>
    </ligand>
</feature>
<dbReference type="NCBIfam" id="TIGR03838">
    <property type="entry name" value="queuosine_YadB"/>
    <property type="match status" value="1"/>
</dbReference>
<dbReference type="GO" id="GO:0004818">
    <property type="term" value="F:glutamate-tRNA ligase activity"/>
    <property type="evidence" value="ECO:0007669"/>
    <property type="project" value="TreeGrafter"/>
</dbReference>
<keyword evidence="6 7" id="KW-0030">Aminoacyl-tRNA synthetase</keyword>
<gene>
    <name evidence="7" type="primary">gluQ</name>
    <name evidence="10" type="ORF">FHW12_002183</name>
</gene>
<dbReference type="GO" id="GO:0006400">
    <property type="term" value="P:tRNA modification"/>
    <property type="evidence" value="ECO:0007669"/>
    <property type="project" value="InterPro"/>
</dbReference>
<evidence type="ECO:0000256" key="6">
    <source>
        <dbReference type="ARBA" id="ARBA00023146"/>
    </source>
</evidence>
<dbReference type="RefSeq" id="WP_259393004.1">
    <property type="nucleotide sequence ID" value="NZ_JACGXL010000003.1"/>
</dbReference>
<comment type="caution">
    <text evidence="7">Lacks conserved residue(s) required for the propagation of feature annotation.</text>
</comment>
<dbReference type="Proteomes" id="UP000550401">
    <property type="component" value="Unassembled WGS sequence"/>
</dbReference>
<evidence type="ECO:0000256" key="2">
    <source>
        <dbReference type="ARBA" id="ARBA00022723"/>
    </source>
</evidence>
<feature type="binding site" evidence="7">
    <location>
        <position position="238"/>
    </location>
    <ligand>
        <name>ATP</name>
        <dbReference type="ChEBI" id="CHEBI:30616"/>
    </ligand>
</feature>
<dbReference type="Pfam" id="PF00749">
    <property type="entry name" value="tRNA-synt_1c"/>
    <property type="match status" value="2"/>
</dbReference>
<evidence type="ECO:0000259" key="9">
    <source>
        <dbReference type="Pfam" id="PF00749"/>
    </source>
</evidence>
<dbReference type="PANTHER" id="PTHR43311:SF1">
    <property type="entry name" value="GLUTAMYL-Q TRNA(ASP) SYNTHETASE"/>
    <property type="match status" value="1"/>
</dbReference>
<sequence>MDRETRDGFAVTAARGRFAPSPTGRLHFGSLVAALGSWLFARSAGASWIVRMEDLDREREVAGAAAGILAALDAFGLAGDEPVVAQSARTPLYAAALARLERDGHAYRCWCSRTDLEPFGGIHPPACVAPARDRSPAWRLHVGSARIGFDDRVQGAQHQDLAHEVGDFVIWRADGACAYQLAVVVDDAAQGIGEVVRGADLLDSTPRQILLQRLLGFPLPTYAHLPLALGADGRKLSKHEAALAVDARDPLPALRAALHFLGQPASTERNVHMLLSRASREFDALRIPRTATAPPAFAAARNATS</sequence>